<dbReference type="Pfam" id="PF00294">
    <property type="entry name" value="PfkB"/>
    <property type="match status" value="1"/>
</dbReference>
<evidence type="ECO:0000256" key="1">
    <source>
        <dbReference type="ARBA" id="ARBA00022679"/>
    </source>
</evidence>
<dbReference type="GO" id="GO:0016301">
    <property type="term" value="F:kinase activity"/>
    <property type="evidence" value="ECO:0007669"/>
    <property type="project" value="UniProtKB-KW"/>
</dbReference>
<dbReference type="SUPFAM" id="SSF53613">
    <property type="entry name" value="Ribokinase-like"/>
    <property type="match status" value="1"/>
</dbReference>
<dbReference type="PANTHER" id="PTHR10584:SF166">
    <property type="entry name" value="RIBOKINASE"/>
    <property type="match status" value="1"/>
</dbReference>
<dbReference type="InterPro" id="IPR011611">
    <property type="entry name" value="PfkB_dom"/>
</dbReference>
<keyword evidence="5" id="KW-1185">Reference proteome</keyword>
<dbReference type="GO" id="GO:0005829">
    <property type="term" value="C:cytosol"/>
    <property type="evidence" value="ECO:0007669"/>
    <property type="project" value="TreeGrafter"/>
</dbReference>
<dbReference type="RefSeq" id="WP_120467107.1">
    <property type="nucleotide sequence ID" value="NZ_RAYQ01000003.1"/>
</dbReference>
<protein>
    <submittedName>
        <fullName evidence="4">Carbohydrate kinase</fullName>
    </submittedName>
</protein>
<accession>A0A3A9B393</accession>
<dbReference type="Proteomes" id="UP000280696">
    <property type="component" value="Unassembled WGS sequence"/>
</dbReference>
<gene>
    <name evidence="4" type="ORF">D7V94_04240</name>
</gene>
<dbReference type="EMBL" id="RAYQ01000003">
    <property type="protein sequence ID" value="RKI93195.1"/>
    <property type="molecule type" value="Genomic_DNA"/>
</dbReference>
<keyword evidence="1" id="KW-0808">Transferase</keyword>
<name>A0A3A9B393_9FIRM</name>
<feature type="domain" description="Carbohydrate kinase PfkB" evidence="3">
    <location>
        <begin position="14"/>
        <end position="276"/>
    </location>
</feature>
<proteinExistence type="predicted"/>
<evidence type="ECO:0000256" key="2">
    <source>
        <dbReference type="ARBA" id="ARBA00022777"/>
    </source>
</evidence>
<dbReference type="Gene3D" id="3.40.1190.20">
    <property type="match status" value="1"/>
</dbReference>
<organism evidence="4 5">
    <name type="scientific">Parablautia intestinalis</name>
    <dbReference type="NCBI Taxonomy" id="2320100"/>
    <lineage>
        <taxon>Bacteria</taxon>
        <taxon>Bacillati</taxon>
        <taxon>Bacillota</taxon>
        <taxon>Clostridia</taxon>
        <taxon>Lachnospirales</taxon>
        <taxon>Lachnospiraceae</taxon>
        <taxon>Parablautia</taxon>
    </lineage>
</organism>
<dbReference type="AlphaFoldDB" id="A0A3A9B393"/>
<evidence type="ECO:0000313" key="5">
    <source>
        <dbReference type="Proteomes" id="UP000280696"/>
    </source>
</evidence>
<evidence type="ECO:0000259" key="3">
    <source>
        <dbReference type="Pfam" id="PF00294"/>
    </source>
</evidence>
<keyword evidence="2 4" id="KW-0418">Kinase</keyword>
<sequence length="287" mass="31424">MKFLGLGDNAIDYYVNKGVMYPGGNAVNTAAHAALLGHEAAYLGNFGDDEYAGIIQDGLNFAGASCALCPVVHGSHTKICLYDMIDGERHFLGIDTGEIWSGPVGLTPEILESIGKYELIHSCAYAKIANEVYKLSALPAVFTYDFSEKEKYHTSEYLDLVCSDLDLALFSCSHASRQEIIDFTRIVHRHGARHVLITIGNRGQYFSNGSIGIWNPANYVKARDTTGAGDAFLACFVTQLYGHGWHKGQIMPEEPIRAALRAAAAYSSENCRKEGSFGYRAMKKENC</sequence>
<reference evidence="4 5" key="1">
    <citation type="submission" date="2018-09" db="EMBL/GenBank/DDBJ databases">
        <title>Murine metabolic-syndrome-specific gut microbial biobank.</title>
        <authorList>
            <person name="Liu C."/>
        </authorList>
    </citation>
    <scope>NUCLEOTIDE SEQUENCE [LARGE SCALE GENOMIC DNA]</scope>
    <source>
        <strain evidence="4 5">0.1xD8-82</strain>
    </source>
</reference>
<dbReference type="PANTHER" id="PTHR10584">
    <property type="entry name" value="SUGAR KINASE"/>
    <property type="match status" value="1"/>
</dbReference>
<dbReference type="OrthoDB" id="9775849at2"/>
<dbReference type="InterPro" id="IPR029056">
    <property type="entry name" value="Ribokinase-like"/>
</dbReference>
<evidence type="ECO:0000313" key="4">
    <source>
        <dbReference type="EMBL" id="RKI93195.1"/>
    </source>
</evidence>
<comment type="caution">
    <text evidence="4">The sequence shown here is derived from an EMBL/GenBank/DDBJ whole genome shotgun (WGS) entry which is preliminary data.</text>
</comment>